<dbReference type="Pfam" id="PF23827">
    <property type="entry name" value="DUF7197"/>
    <property type="match status" value="1"/>
</dbReference>
<feature type="compositionally biased region" description="Basic residues" evidence="1">
    <location>
        <begin position="149"/>
        <end position="160"/>
    </location>
</feature>
<accession>A0A6C0KCI4</accession>
<proteinExistence type="predicted"/>
<dbReference type="EMBL" id="MN740847">
    <property type="protein sequence ID" value="QHU14901.1"/>
    <property type="molecule type" value="Genomic_DNA"/>
</dbReference>
<feature type="region of interest" description="Disordered" evidence="1">
    <location>
        <begin position="141"/>
        <end position="160"/>
    </location>
</feature>
<evidence type="ECO:0000313" key="2">
    <source>
        <dbReference type="EMBL" id="QHU14901.1"/>
    </source>
</evidence>
<dbReference type="AlphaFoldDB" id="A0A6C0KCI4"/>
<sequence length="185" mass="22105">MSSGLSTQNSLLLKKLLEFYNKDGNMEKILPIINGESTVSLRLVDWFATNYSKKYYTVYLLKDSYGVEKRFKVYIDYKLKLKAYSKKRFDPFCRWDRITIPYKNDCVIQTTIGQLNFFKWVLEYKILDYIEKNFNDIKKDQDNRNSTAKNRKVKIKKTRKKREELSISASKSIKKEQVEIIVDFK</sequence>
<name>A0A6C0KCI4_9ZZZZ</name>
<protein>
    <submittedName>
        <fullName evidence="2">Uncharacterized protein</fullName>
    </submittedName>
</protein>
<dbReference type="InterPro" id="IPR055621">
    <property type="entry name" value="DUF7197"/>
</dbReference>
<evidence type="ECO:0000256" key="1">
    <source>
        <dbReference type="SAM" id="MobiDB-lite"/>
    </source>
</evidence>
<organism evidence="2">
    <name type="scientific">viral metagenome</name>
    <dbReference type="NCBI Taxonomy" id="1070528"/>
    <lineage>
        <taxon>unclassified sequences</taxon>
        <taxon>metagenomes</taxon>
        <taxon>organismal metagenomes</taxon>
    </lineage>
</organism>
<reference evidence="2" key="1">
    <citation type="journal article" date="2020" name="Nature">
        <title>Giant virus diversity and host interactions through global metagenomics.</title>
        <authorList>
            <person name="Schulz F."/>
            <person name="Roux S."/>
            <person name="Paez-Espino D."/>
            <person name="Jungbluth S."/>
            <person name="Walsh D.A."/>
            <person name="Denef V.J."/>
            <person name="McMahon K.D."/>
            <person name="Konstantinidis K.T."/>
            <person name="Eloe-Fadrosh E.A."/>
            <person name="Kyrpides N.C."/>
            <person name="Woyke T."/>
        </authorList>
    </citation>
    <scope>NUCLEOTIDE SEQUENCE</scope>
    <source>
        <strain evidence="2">GVMAG-S-1102244-55</strain>
    </source>
</reference>